<proteinExistence type="predicted"/>
<dbReference type="AlphaFoldDB" id="A0A1E7M1F1"/>
<protein>
    <submittedName>
        <fullName evidence="2">Uncharacterized protein</fullName>
    </submittedName>
</protein>
<dbReference type="EMBL" id="LJGZ01000004">
    <property type="protein sequence ID" value="OEV22320.1"/>
    <property type="molecule type" value="Genomic_DNA"/>
</dbReference>
<sequence length="93" mass="9129">MAGAADRGIEATRPAFDDGAALVGVEAFVLDSGDEGDALGLQAGMSTFKAVMAEQAAVGGAGEDRREPPEAFPTASVGAFDVGATGQATGTEP</sequence>
<keyword evidence="3" id="KW-1185">Reference proteome</keyword>
<evidence type="ECO:0000313" key="3">
    <source>
        <dbReference type="Proteomes" id="UP000175971"/>
    </source>
</evidence>
<organism evidence="2 3">
    <name type="scientific">Streptomyces nanshensis</name>
    <dbReference type="NCBI Taxonomy" id="518642"/>
    <lineage>
        <taxon>Bacteria</taxon>
        <taxon>Bacillati</taxon>
        <taxon>Actinomycetota</taxon>
        <taxon>Actinomycetes</taxon>
        <taxon>Kitasatosporales</taxon>
        <taxon>Streptomycetaceae</taxon>
        <taxon>Streptomyces</taxon>
    </lineage>
</organism>
<comment type="caution">
    <text evidence="2">The sequence shown here is derived from an EMBL/GenBank/DDBJ whole genome shotgun (WGS) entry which is preliminary data.</text>
</comment>
<name>A0A1E7M1F1_9ACTN</name>
<gene>
    <name evidence="2" type="ORF">AN221_01275</name>
</gene>
<dbReference type="Proteomes" id="UP000175971">
    <property type="component" value="Unassembled WGS sequence"/>
</dbReference>
<evidence type="ECO:0000313" key="2">
    <source>
        <dbReference type="EMBL" id="OEV22320.1"/>
    </source>
</evidence>
<evidence type="ECO:0000256" key="1">
    <source>
        <dbReference type="SAM" id="MobiDB-lite"/>
    </source>
</evidence>
<accession>A0A1E7M1F1</accession>
<reference evidence="2 3" key="1">
    <citation type="journal article" date="2016" name="Front. Microbiol.">
        <title>Comparative Genomics Analysis of Streptomyces Species Reveals Their Adaptation to the Marine Environment and Their Diversity at the Genomic Level.</title>
        <authorList>
            <person name="Tian X."/>
            <person name="Zhang Z."/>
            <person name="Yang T."/>
            <person name="Chen M."/>
            <person name="Li J."/>
            <person name="Chen F."/>
            <person name="Yang J."/>
            <person name="Li W."/>
            <person name="Zhang B."/>
            <person name="Zhang Z."/>
            <person name="Wu J."/>
            <person name="Zhang C."/>
            <person name="Long L."/>
            <person name="Xiao J."/>
        </authorList>
    </citation>
    <scope>NUCLEOTIDE SEQUENCE [LARGE SCALE GENOMIC DNA]</scope>
    <source>
        <strain evidence="2 3">SCSIO M10372</strain>
    </source>
</reference>
<feature type="region of interest" description="Disordered" evidence="1">
    <location>
        <begin position="59"/>
        <end position="93"/>
    </location>
</feature>